<feature type="transmembrane region" description="Helical" evidence="6">
    <location>
        <begin position="400"/>
        <end position="419"/>
    </location>
</feature>
<feature type="compositionally biased region" description="Low complexity" evidence="5">
    <location>
        <begin position="231"/>
        <end position="244"/>
    </location>
</feature>
<feature type="compositionally biased region" description="Basic and acidic residues" evidence="5">
    <location>
        <begin position="10"/>
        <end position="39"/>
    </location>
</feature>
<feature type="region of interest" description="Disordered" evidence="5">
    <location>
        <begin position="231"/>
        <end position="253"/>
    </location>
</feature>
<evidence type="ECO:0000256" key="5">
    <source>
        <dbReference type="SAM" id="MobiDB-lite"/>
    </source>
</evidence>
<dbReference type="Proteomes" id="UP000597762">
    <property type="component" value="Unassembled WGS sequence"/>
</dbReference>
<evidence type="ECO:0000256" key="3">
    <source>
        <dbReference type="ARBA" id="ARBA00022989"/>
    </source>
</evidence>
<protein>
    <recommendedName>
        <fullName evidence="7">RDD domain-containing protein</fullName>
    </recommendedName>
</protein>
<feature type="compositionally biased region" description="Polar residues" evidence="5">
    <location>
        <begin position="122"/>
        <end position="131"/>
    </location>
</feature>
<dbReference type="InterPro" id="IPR010432">
    <property type="entry name" value="RDD"/>
</dbReference>
<gene>
    <name evidence="8" type="ORF">SPHA_79889</name>
</gene>
<sequence>MAAKDCLGLADKRQCEDDGRSELPNEQKAAELHSDRPGVDSRSSQPEFTDSNQSFSTEASTTTYTSPSSSLLPDSNQSERNTSRPADYSGNQAECENDTRKKHQVWENDNDNTNQVKNNNNSYKPTTSMQNGDPMRKVTSGTPTTPSHQQMTTMNAREYAQVVRAWLWQYHQWNSMCAFGMMLPYYAMATFPYYAANNYPSSAGSRPSVNGGAASFTPGAAVNNNNQMGAGGAAAATADGGRANQSQAPQTPQQNFRATEYMIPSLWKRILAELVDFVLLFYIKLMVSVMVMKHMGYIDLEKYDLEYNWFVTMDEFDLSKVFHFTSEVILFELLNRISITIVETMCLRRGIGVVGGATPGKRLLGMKVVSCTDILDLGNGRIQVTPARDIGLYSALLRSILKNFTIAFFFPACLTVFFFDHNRAAYDVLAGSIVVQSVEDAGEL</sequence>
<evidence type="ECO:0000256" key="6">
    <source>
        <dbReference type="SAM" id="Phobius"/>
    </source>
</evidence>
<feature type="domain" description="RDD" evidence="7">
    <location>
        <begin position="264"/>
        <end position="431"/>
    </location>
</feature>
<dbReference type="PANTHER" id="PTHR13659:SF5">
    <property type="entry name" value="PROTEIN FAM8A1"/>
    <property type="match status" value="1"/>
</dbReference>
<proteinExistence type="predicted"/>
<feature type="compositionally biased region" description="Polar residues" evidence="5">
    <location>
        <begin position="71"/>
        <end position="94"/>
    </location>
</feature>
<evidence type="ECO:0000256" key="1">
    <source>
        <dbReference type="ARBA" id="ARBA00004141"/>
    </source>
</evidence>
<feature type="region of interest" description="Disordered" evidence="5">
    <location>
        <begin position="1"/>
        <end position="151"/>
    </location>
</feature>
<feature type="compositionally biased region" description="Polar residues" evidence="5">
    <location>
        <begin position="41"/>
        <end position="53"/>
    </location>
</feature>
<keyword evidence="4 6" id="KW-0472">Membrane</keyword>
<feature type="compositionally biased region" description="Low complexity" evidence="5">
    <location>
        <begin position="111"/>
        <end position="121"/>
    </location>
</feature>
<comment type="caution">
    <text evidence="8">The sequence shown here is derived from an EMBL/GenBank/DDBJ whole genome shotgun (WGS) entry which is preliminary data.</text>
</comment>
<keyword evidence="2 6" id="KW-0812">Transmembrane</keyword>
<dbReference type="PANTHER" id="PTHR13659">
    <property type="entry name" value="AUTOSOMAL HIGHLY CONSERVED PROTEIN"/>
    <property type="match status" value="1"/>
</dbReference>
<evidence type="ECO:0000259" key="7">
    <source>
        <dbReference type="Pfam" id="PF06271"/>
    </source>
</evidence>
<dbReference type="GO" id="GO:0016020">
    <property type="term" value="C:membrane"/>
    <property type="evidence" value="ECO:0007669"/>
    <property type="project" value="UniProtKB-SubCell"/>
</dbReference>
<accession>A0A812EV28</accession>
<evidence type="ECO:0000256" key="4">
    <source>
        <dbReference type="ARBA" id="ARBA00023136"/>
    </source>
</evidence>
<organism evidence="8 9">
    <name type="scientific">Acanthosepion pharaonis</name>
    <name type="common">Pharaoh cuttlefish</name>
    <name type="synonym">Sepia pharaonis</name>
    <dbReference type="NCBI Taxonomy" id="158019"/>
    <lineage>
        <taxon>Eukaryota</taxon>
        <taxon>Metazoa</taxon>
        <taxon>Spiralia</taxon>
        <taxon>Lophotrochozoa</taxon>
        <taxon>Mollusca</taxon>
        <taxon>Cephalopoda</taxon>
        <taxon>Coleoidea</taxon>
        <taxon>Decapodiformes</taxon>
        <taxon>Sepiida</taxon>
        <taxon>Sepiina</taxon>
        <taxon>Sepiidae</taxon>
        <taxon>Acanthosepion</taxon>
    </lineage>
</organism>
<dbReference type="EMBL" id="CAHIKZ030005581">
    <property type="protein sequence ID" value="CAE1330595.1"/>
    <property type="molecule type" value="Genomic_DNA"/>
</dbReference>
<keyword evidence="9" id="KW-1185">Reference proteome</keyword>
<dbReference type="AlphaFoldDB" id="A0A812EV28"/>
<evidence type="ECO:0000313" key="8">
    <source>
        <dbReference type="EMBL" id="CAE1330595.1"/>
    </source>
</evidence>
<evidence type="ECO:0000256" key="2">
    <source>
        <dbReference type="ARBA" id="ARBA00022692"/>
    </source>
</evidence>
<comment type="subcellular location">
    <subcellularLocation>
        <location evidence="1">Membrane</location>
        <topology evidence="1">Multi-pass membrane protein</topology>
    </subcellularLocation>
</comment>
<feature type="compositionally biased region" description="Polar residues" evidence="5">
    <location>
        <begin position="139"/>
        <end position="151"/>
    </location>
</feature>
<feature type="transmembrane region" description="Helical" evidence="6">
    <location>
        <begin position="270"/>
        <end position="292"/>
    </location>
</feature>
<evidence type="ECO:0000313" key="9">
    <source>
        <dbReference type="Proteomes" id="UP000597762"/>
    </source>
</evidence>
<keyword evidence="3 6" id="KW-1133">Transmembrane helix</keyword>
<dbReference type="OrthoDB" id="10061042at2759"/>
<dbReference type="Pfam" id="PF06271">
    <property type="entry name" value="RDD"/>
    <property type="match status" value="1"/>
</dbReference>
<feature type="compositionally biased region" description="Low complexity" evidence="5">
    <location>
        <begin position="54"/>
        <end position="70"/>
    </location>
</feature>
<reference evidence="8" key="1">
    <citation type="submission" date="2021-01" db="EMBL/GenBank/DDBJ databases">
        <authorList>
            <person name="Li R."/>
            <person name="Bekaert M."/>
        </authorList>
    </citation>
    <scope>NUCLEOTIDE SEQUENCE</scope>
    <source>
        <strain evidence="8">Farmed</strain>
    </source>
</reference>
<dbReference type="InterPro" id="IPR039871">
    <property type="entry name" value="FAM8A1"/>
</dbReference>
<name>A0A812EV28_ACAPH</name>